<keyword evidence="8" id="KW-0539">Nucleus</keyword>
<dbReference type="WBParaSite" id="ECPE_0001324401-mRNA-1">
    <property type="protein sequence ID" value="ECPE_0001324401-mRNA-1"/>
    <property type="gene ID" value="ECPE_0001324401"/>
</dbReference>
<evidence type="ECO:0000256" key="1">
    <source>
        <dbReference type="ARBA" id="ARBA00004123"/>
    </source>
</evidence>
<keyword evidence="4 9" id="KW-0863">Zinc-finger</keyword>
<dbReference type="GO" id="GO:0000978">
    <property type="term" value="F:RNA polymerase II cis-regulatory region sequence-specific DNA binding"/>
    <property type="evidence" value="ECO:0007669"/>
    <property type="project" value="TreeGrafter"/>
</dbReference>
<dbReference type="InterPro" id="IPR036236">
    <property type="entry name" value="Znf_C2H2_sf"/>
</dbReference>
<evidence type="ECO:0000313" key="12">
    <source>
        <dbReference type="Proteomes" id="UP000272942"/>
    </source>
</evidence>
<dbReference type="GO" id="GO:0008270">
    <property type="term" value="F:zinc ion binding"/>
    <property type="evidence" value="ECO:0007669"/>
    <property type="project" value="UniProtKB-KW"/>
</dbReference>
<keyword evidence="7" id="KW-0371">Homeobox</keyword>
<evidence type="ECO:0000256" key="5">
    <source>
        <dbReference type="ARBA" id="ARBA00022833"/>
    </source>
</evidence>
<dbReference type="PROSITE" id="PS50157">
    <property type="entry name" value="ZINC_FINGER_C2H2_2"/>
    <property type="match status" value="1"/>
</dbReference>
<name>A0A183B1X0_9TREM</name>
<keyword evidence="6" id="KW-0238">DNA-binding</keyword>
<proteinExistence type="predicted"/>
<keyword evidence="3" id="KW-0677">Repeat</keyword>
<feature type="domain" description="C2H2-type" evidence="10">
    <location>
        <begin position="100"/>
        <end position="129"/>
    </location>
</feature>
<keyword evidence="5" id="KW-0862">Zinc</keyword>
<sequence length="164" mass="18422">MLMRSVLLCNLSKKNLSVDLILCVISKVIVPLPHLSCPSTLQRLLPCYSNQMVSSDQYTSPLSVSNAIMGTLKLCPYCLTKTTHPRLGRGESYVCGYKPYRCEVCNYSTTTKGNLAIHQQSDKHLNNIQVSVRLYDRMRTRSICLGRMQVLALVFSPITTPLHN</sequence>
<dbReference type="FunFam" id="3.30.160.60:FF:000081">
    <property type="entry name" value="Zinc finger homeobox protein 4"/>
    <property type="match status" value="1"/>
</dbReference>
<evidence type="ECO:0000256" key="3">
    <source>
        <dbReference type="ARBA" id="ARBA00022737"/>
    </source>
</evidence>
<dbReference type="EMBL" id="UZAN01054566">
    <property type="protein sequence ID" value="VDP90476.1"/>
    <property type="molecule type" value="Genomic_DNA"/>
</dbReference>
<dbReference type="InterPro" id="IPR051968">
    <property type="entry name" value="ZnFinger_Homeobox_TR"/>
</dbReference>
<dbReference type="GO" id="GO:0000981">
    <property type="term" value="F:DNA-binding transcription factor activity, RNA polymerase II-specific"/>
    <property type="evidence" value="ECO:0007669"/>
    <property type="project" value="TreeGrafter"/>
</dbReference>
<evidence type="ECO:0000256" key="7">
    <source>
        <dbReference type="ARBA" id="ARBA00023155"/>
    </source>
</evidence>
<evidence type="ECO:0000313" key="11">
    <source>
        <dbReference type="EMBL" id="VDP90476.1"/>
    </source>
</evidence>
<dbReference type="AlphaFoldDB" id="A0A183B1X0"/>
<dbReference type="InterPro" id="IPR013087">
    <property type="entry name" value="Znf_C2H2_type"/>
</dbReference>
<dbReference type="Proteomes" id="UP000272942">
    <property type="component" value="Unassembled WGS sequence"/>
</dbReference>
<evidence type="ECO:0000256" key="2">
    <source>
        <dbReference type="ARBA" id="ARBA00022723"/>
    </source>
</evidence>
<dbReference type="GO" id="GO:0005634">
    <property type="term" value="C:nucleus"/>
    <property type="evidence" value="ECO:0007669"/>
    <property type="project" value="UniProtKB-SubCell"/>
</dbReference>
<gene>
    <name evidence="11" type="ORF">ECPE_LOCUS13204</name>
</gene>
<reference evidence="11 12" key="2">
    <citation type="submission" date="2018-11" db="EMBL/GenBank/DDBJ databases">
        <authorList>
            <consortium name="Pathogen Informatics"/>
        </authorList>
    </citation>
    <scope>NUCLEOTIDE SEQUENCE [LARGE SCALE GENOMIC DNA]</scope>
    <source>
        <strain evidence="11 12">Egypt</strain>
    </source>
</reference>
<comment type="subcellular location">
    <subcellularLocation>
        <location evidence="1">Nucleus</location>
    </subcellularLocation>
</comment>
<evidence type="ECO:0000256" key="6">
    <source>
        <dbReference type="ARBA" id="ARBA00023125"/>
    </source>
</evidence>
<dbReference type="SMART" id="SM00355">
    <property type="entry name" value="ZnF_C2H2"/>
    <property type="match status" value="1"/>
</dbReference>
<evidence type="ECO:0000259" key="10">
    <source>
        <dbReference type="PROSITE" id="PS50157"/>
    </source>
</evidence>
<keyword evidence="2" id="KW-0479">Metal-binding</keyword>
<organism evidence="13">
    <name type="scientific">Echinostoma caproni</name>
    <dbReference type="NCBI Taxonomy" id="27848"/>
    <lineage>
        <taxon>Eukaryota</taxon>
        <taxon>Metazoa</taxon>
        <taxon>Spiralia</taxon>
        <taxon>Lophotrochozoa</taxon>
        <taxon>Platyhelminthes</taxon>
        <taxon>Trematoda</taxon>
        <taxon>Digenea</taxon>
        <taxon>Plagiorchiida</taxon>
        <taxon>Echinostomata</taxon>
        <taxon>Echinostomatoidea</taxon>
        <taxon>Echinostomatidae</taxon>
        <taxon>Echinostoma</taxon>
    </lineage>
</organism>
<evidence type="ECO:0000256" key="9">
    <source>
        <dbReference type="PROSITE-ProRule" id="PRU00042"/>
    </source>
</evidence>
<dbReference type="Gene3D" id="3.30.160.60">
    <property type="entry name" value="Classic Zinc Finger"/>
    <property type="match status" value="1"/>
</dbReference>
<evidence type="ECO:0000256" key="8">
    <source>
        <dbReference type="ARBA" id="ARBA00023242"/>
    </source>
</evidence>
<evidence type="ECO:0000313" key="13">
    <source>
        <dbReference type="WBParaSite" id="ECPE_0001324401-mRNA-1"/>
    </source>
</evidence>
<dbReference type="OrthoDB" id="6417226at2759"/>
<protein>
    <submittedName>
        <fullName evidence="13">C2H2-type domain-containing protein</fullName>
    </submittedName>
</protein>
<dbReference type="PANTHER" id="PTHR45891">
    <property type="entry name" value="ZINC FINGER HOMEOBOX PROTEIN"/>
    <property type="match status" value="1"/>
</dbReference>
<dbReference type="SUPFAM" id="SSF57667">
    <property type="entry name" value="beta-beta-alpha zinc fingers"/>
    <property type="match status" value="1"/>
</dbReference>
<reference evidence="13" key="1">
    <citation type="submission" date="2016-06" db="UniProtKB">
        <authorList>
            <consortium name="WormBaseParasite"/>
        </authorList>
    </citation>
    <scope>IDENTIFICATION</scope>
</reference>
<dbReference type="PANTHER" id="PTHR45891:SF3">
    <property type="entry name" value="ZINC FINGER PROTEIN 2"/>
    <property type="match status" value="1"/>
</dbReference>
<keyword evidence="12" id="KW-1185">Reference proteome</keyword>
<evidence type="ECO:0000256" key="4">
    <source>
        <dbReference type="ARBA" id="ARBA00022771"/>
    </source>
</evidence>
<dbReference type="Pfam" id="PF12874">
    <property type="entry name" value="zf-met"/>
    <property type="match status" value="1"/>
</dbReference>
<accession>A0A183B1X0</accession>